<dbReference type="Pfam" id="PF18962">
    <property type="entry name" value="Por_Secre_tail"/>
    <property type="match status" value="1"/>
</dbReference>
<protein>
    <submittedName>
        <fullName evidence="7">T9SS type A sorting domain-containing protein</fullName>
    </submittedName>
</protein>
<comment type="caution">
    <text evidence="7">The sequence shown here is derived from an EMBL/GenBank/DDBJ whole genome shotgun (WGS) entry which is preliminary data.</text>
</comment>
<gene>
    <name evidence="7" type="ORF">ACFFUU_11280</name>
</gene>
<keyword evidence="8" id="KW-1185">Reference proteome</keyword>
<evidence type="ECO:0000256" key="2">
    <source>
        <dbReference type="ARBA" id="ARBA00022729"/>
    </source>
</evidence>
<feature type="chain" id="PRO_5045257748" evidence="4">
    <location>
        <begin position="19"/>
        <end position="759"/>
    </location>
</feature>
<dbReference type="Pfam" id="PF24595">
    <property type="entry name" value="DUF7619"/>
    <property type="match status" value="1"/>
</dbReference>
<feature type="signal peptide" evidence="4">
    <location>
        <begin position="1"/>
        <end position="18"/>
    </location>
</feature>
<keyword evidence="3" id="KW-0677">Repeat</keyword>
<evidence type="ECO:0000313" key="7">
    <source>
        <dbReference type="EMBL" id="MFB9090185.1"/>
    </source>
</evidence>
<evidence type="ECO:0000259" key="5">
    <source>
        <dbReference type="Pfam" id="PF18962"/>
    </source>
</evidence>
<dbReference type="InterPro" id="IPR055353">
    <property type="entry name" value="DUF7619"/>
</dbReference>
<evidence type="ECO:0000256" key="4">
    <source>
        <dbReference type="SAM" id="SignalP"/>
    </source>
</evidence>
<dbReference type="PANTHER" id="PTHR47566">
    <property type="match status" value="1"/>
</dbReference>
<organism evidence="7 8">
    <name type="scientific">Flavobacterium paronense</name>
    <dbReference type="NCBI Taxonomy" id="1392775"/>
    <lineage>
        <taxon>Bacteria</taxon>
        <taxon>Pseudomonadati</taxon>
        <taxon>Bacteroidota</taxon>
        <taxon>Flavobacteriia</taxon>
        <taxon>Flavobacteriales</taxon>
        <taxon>Flavobacteriaceae</taxon>
        <taxon>Flavobacterium</taxon>
    </lineage>
</organism>
<evidence type="ECO:0000259" key="6">
    <source>
        <dbReference type="Pfam" id="PF24595"/>
    </source>
</evidence>
<accession>A0ABV5GGB8</accession>
<dbReference type="RefSeq" id="WP_290285169.1">
    <property type="nucleotide sequence ID" value="NZ_JAUFQN010000019.1"/>
</dbReference>
<dbReference type="PANTHER" id="PTHR47566:SF1">
    <property type="entry name" value="PROTEIN NUD1"/>
    <property type="match status" value="1"/>
</dbReference>
<dbReference type="Gene3D" id="3.80.10.10">
    <property type="entry name" value="Ribonuclease Inhibitor"/>
    <property type="match status" value="1"/>
</dbReference>
<dbReference type="InterPro" id="IPR026444">
    <property type="entry name" value="Secre_tail"/>
</dbReference>
<sequence length="759" mass="83748">MKKLYSLLFFAISIFTNAQIIDFPDANFKTKLLEASASNQIAIDLAGNYNKIDINDNGEIEQSEALQVLVLNVSNTSITNLSGINYFVNLGTLYCANNPLTSLDLTSLVNLTGLNCANDLLTTLNVSGLTNLWELYCFNNQLTSLNLNGFSNLHLLYCSSNLLQDLQVNDLVNLNILQCQNNQLPSLNLSGLVNINSLICFNNQLTTINLSGLVSLRDFMCSQNLLPEINLNDSPHLRTMYCNDNQLISLFVKTGSPNIDLDIRFNNNPGIQFICTDDALVESFQYFCTLYGYTNCAVSSYCSFVPGGDYYIIEGNSKFDETNNGCDSTDLNMSYLKFTISDGIETGTLIANETGNYSIPVSSGTHTITPVLENPTYFTVSPAVSNVTFPTSVTPFVQDFCLSANGIHNDLEITLLPTSAARPGFDATYKIIYKNKGTSAQSGTVSLDYYNPIEDFIAANPSVTNESSGFFNTLNWNFSNLLPFESREITVTFNLNSPLETPPLNSGNLIDYNARIVGATDETQTDNVSSITQTIVNSFDPNDKTCTEGYSLPLYKLGDYLHYIIRFENTGTAIAENIVVSDVIDTTKFDINTLIPIGGRHSFETRILSTNKVEFIFQHINLPFDDANNDGFVAFKIKTLPTLTDGQIIDNSANIYFDYNVPILTNTYSVNVFNPLSNPDFVFSNVYNLSPVPAKNNLTITTKQNVMISSVSIYNTLGQLVQVNTNPNETIDVSGLKTGNYFIKIVSDKVTASSKFVKE</sequence>
<reference evidence="7 8" key="1">
    <citation type="submission" date="2024-09" db="EMBL/GenBank/DDBJ databases">
        <authorList>
            <person name="Sun Q."/>
            <person name="Mori K."/>
        </authorList>
    </citation>
    <scope>NUCLEOTIDE SEQUENCE [LARGE SCALE GENOMIC DNA]</scope>
    <source>
        <strain evidence="7 8">CECT 8460</strain>
    </source>
</reference>
<name>A0ABV5GGB8_9FLAO</name>
<dbReference type="SUPFAM" id="SSF52058">
    <property type="entry name" value="L domain-like"/>
    <property type="match status" value="1"/>
</dbReference>
<keyword evidence="2 4" id="KW-0732">Signal</keyword>
<dbReference type="InterPro" id="IPR052574">
    <property type="entry name" value="CDIRP"/>
</dbReference>
<dbReference type="NCBIfam" id="TIGR04183">
    <property type="entry name" value="Por_Secre_tail"/>
    <property type="match status" value="1"/>
</dbReference>
<proteinExistence type="predicted"/>
<dbReference type="EMBL" id="JBHMFB010000029">
    <property type="protein sequence ID" value="MFB9090185.1"/>
    <property type="molecule type" value="Genomic_DNA"/>
</dbReference>
<dbReference type="Proteomes" id="UP001589576">
    <property type="component" value="Unassembled WGS sequence"/>
</dbReference>
<evidence type="ECO:0000256" key="3">
    <source>
        <dbReference type="ARBA" id="ARBA00022737"/>
    </source>
</evidence>
<feature type="domain" description="DUF7619" evidence="6">
    <location>
        <begin position="540"/>
        <end position="669"/>
    </location>
</feature>
<dbReference type="InterPro" id="IPR032675">
    <property type="entry name" value="LRR_dom_sf"/>
</dbReference>
<evidence type="ECO:0000256" key="1">
    <source>
        <dbReference type="ARBA" id="ARBA00022614"/>
    </source>
</evidence>
<feature type="domain" description="Secretion system C-terminal sorting" evidence="5">
    <location>
        <begin position="691"/>
        <end position="757"/>
    </location>
</feature>
<evidence type="ECO:0000313" key="8">
    <source>
        <dbReference type="Proteomes" id="UP001589576"/>
    </source>
</evidence>
<keyword evidence="1" id="KW-0433">Leucine-rich repeat</keyword>